<comment type="caution">
    <text evidence="2">The sequence shown here is derived from an EMBL/GenBank/DDBJ whole genome shotgun (WGS) entry which is preliminary data.</text>
</comment>
<dbReference type="InterPro" id="IPR011330">
    <property type="entry name" value="Glyco_hydro/deAcase_b/a-brl"/>
</dbReference>
<organism evidence="2 3">
    <name type="scientific">Legionella santicrucis</name>
    <dbReference type="NCBI Taxonomy" id="45074"/>
    <lineage>
        <taxon>Bacteria</taxon>
        <taxon>Pseudomonadati</taxon>
        <taxon>Pseudomonadota</taxon>
        <taxon>Gammaproteobacteria</taxon>
        <taxon>Legionellales</taxon>
        <taxon>Legionellaceae</taxon>
        <taxon>Legionella</taxon>
    </lineage>
</organism>
<gene>
    <name evidence="2" type="ORF">Lsan_3871</name>
</gene>
<protein>
    <submittedName>
        <fullName evidence="2">Polysaccharide deacetylase</fullName>
    </submittedName>
</protein>
<feature type="domain" description="NodB homology" evidence="1">
    <location>
        <begin position="29"/>
        <end position="150"/>
    </location>
</feature>
<dbReference type="STRING" id="45074.Lsan_3871"/>
<dbReference type="AlphaFoldDB" id="A0A0W0Y995"/>
<dbReference type="EMBL" id="LNYU01000091">
    <property type="protein sequence ID" value="KTD53461.1"/>
    <property type="molecule type" value="Genomic_DNA"/>
</dbReference>
<evidence type="ECO:0000313" key="3">
    <source>
        <dbReference type="Proteomes" id="UP000054703"/>
    </source>
</evidence>
<dbReference type="Pfam" id="PF01522">
    <property type="entry name" value="Polysacc_deac_1"/>
    <property type="match status" value="1"/>
</dbReference>
<sequence length="150" mass="16984">MFGDVIMLLKFTQLIVLTLTLFLSSAYAMQIAITLDDLPENGLLTTGITRVQVADKIMNTLQKHHIQGVYGFVNGKPLISDPEKFTILKNWIASGQLLANHGYSHLDLAKTSVDEYLLDLEKNEPILSTFMGEQNFHFYRYPYLSEGDIK</sequence>
<dbReference type="SUPFAM" id="SSF88713">
    <property type="entry name" value="Glycoside hydrolase/deacetylase"/>
    <property type="match status" value="1"/>
</dbReference>
<evidence type="ECO:0000259" key="1">
    <source>
        <dbReference type="PROSITE" id="PS51677"/>
    </source>
</evidence>
<keyword evidence="3" id="KW-1185">Reference proteome</keyword>
<name>A0A0W0Y995_9GAMM</name>
<dbReference type="PATRIC" id="fig|45074.5.peg.4156"/>
<dbReference type="GO" id="GO:0016810">
    <property type="term" value="F:hydrolase activity, acting on carbon-nitrogen (but not peptide) bonds"/>
    <property type="evidence" value="ECO:0007669"/>
    <property type="project" value="InterPro"/>
</dbReference>
<evidence type="ECO:0000313" key="2">
    <source>
        <dbReference type="EMBL" id="KTD53461.1"/>
    </source>
</evidence>
<dbReference type="GO" id="GO:0005975">
    <property type="term" value="P:carbohydrate metabolic process"/>
    <property type="evidence" value="ECO:0007669"/>
    <property type="project" value="InterPro"/>
</dbReference>
<accession>A0A0W0Y995</accession>
<dbReference type="InterPro" id="IPR002509">
    <property type="entry name" value="NODB_dom"/>
</dbReference>
<proteinExistence type="predicted"/>
<dbReference type="PROSITE" id="PS51677">
    <property type="entry name" value="NODB"/>
    <property type="match status" value="1"/>
</dbReference>
<dbReference type="Gene3D" id="3.20.20.370">
    <property type="entry name" value="Glycoside hydrolase/deacetylase"/>
    <property type="match status" value="1"/>
</dbReference>
<dbReference type="Proteomes" id="UP000054703">
    <property type="component" value="Unassembled WGS sequence"/>
</dbReference>
<reference evidence="2 3" key="1">
    <citation type="submission" date="2015-11" db="EMBL/GenBank/DDBJ databases">
        <title>Genomic analysis of 38 Legionella species identifies large and diverse effector repertoires.</title>
        <authorList>
            <person name="Burstein D."/>
            <person name="Amaro F."/>
            <person name="Zusman T."/>
            <person name="Lifshitz Z."/>
            <person name="Cohen O."/>
            <person name="Gilbert J.A."/>
            <person name="Pupko T."/>
            <person name="Shuman H.A."/>
            <person name="Segal G."/>
        </authorList>
    </citation>
    <scope>NUCLEOTIDE SEQUENCE [LARGE SCALE GENOMIC DNA]</scope>
    <source>
        <strain evidence="2 3">SC-63-C7</strain>
    </source>
</reference>